<evidence type="ECO:0000313" key="2">
    <source>
        <dbReference type="EMBL" id="CAI2386026.1"/>
    </source>
</evidence>
<comment type="caution">
    <text evidence="2">The sequence shown here is derived from an EMBL/GenBank/DDBJ whole genome shotgun (WGS) entry which is preliminary data.</text>
</comment>
<dbReference type="AlphaFoldDB" id="A0AAD1Y8N6"/>
<feature type="region of interest" description="Disordered" evidence="1">
    <location>
        <begin position="53"/>
        <end position="89"/>
    </location>
</feature>
<accession>A0AAD1Y8N6</accession>
<dbReference type="Proteomes" id="UP001295684">
    <property type="component" value="Unassembled WGS sequence"/>
</dbReference>
<evidence type="ECO:0000256" key="1">
    <source>
        <dbReference type="SAM" id="MobiDB-lite"/>
    </source>
</evidence>
<reference evidence="2" key="1">
    <citation type="submission" date="2023-07" db="EMBL/GenBank/DDBJ databases">
        <authorList>
            <consortium name="AG Swart"/>
            <person name="Singh M."/>
            <person name="Singh A."/>
            <person name="Seah K."/>
            <person name="Emmerich C."/>
        </authorList>
    </citation>
    <scope>NUCLEOTIDE SEQUENCE</scope>
    <source>
        <strain evidence="2">DP1</strain>
    </source>
</reference>
<gene>
    <name evidence="2" type="ORF">ECRASSUSDP1_LOCUS27625</name>
</gene>
<protein>
    <submittedName>
        <fullName evidence="2">Uncharacterized protein</fullName>
    </submittedName>
</protein>
<dbReference type="EMBL" id="CAMPGE010028506">
    <property type="protein sequence ID" value="CAI2386026.1"/>
    <property type="molecule type" value="Genomic_DNA"/>
</dbReference>
<proteinExistence type="predicted"/>
<keyword evidence="3" id="KW-1185">Reference proteome</keyword>
<evidence type="ECO:0000313" key="3">
    <source>
        <dbReference type="Proteomes" id="UP001295684"/>
    </source>
</evidence>
<organism evidence="2 3">
    <name type="scientific">Euplotes crassus</name>
    <dbReference type="NCBI Taxonomy" id="5936"/>
    <lineage>
        <taxon>Eukaryota</taxon>
        <taxon>Sar</taxon>
        <taxon>Alveolata</taxon>
        <taxon>Ciliophora</taxon>
        <taxon>Intramacronucleata</taxon>
        <taxon>Spirotrichea</taxon>
        <taxon>Hypotrichia</taxon>
        <taxon>Euplotida</taxon>
        <taxon>Euplotidae</taxon>
        <taxon>Moneuplotes</taxon>
    </lineage>
</organism>
<feature type="compositionally biased region" description="Acidic residues" evidence="1">
    <location>
        <begin position="69"/>
        <end position="85"/>
    </location>
</feature>
<sequence>MISAKSPSCRTPKFFLINNLPTIRGTSQTHQQITTKCTSTERRNPQVQNLKFNSFNQDSDFLASPKERDEDDEDGEQDCGDEDCQQNENILTQDLRSRRSSTIYKNKRRIGLCSPKGPASPLSPQCLQVNAFQFGDALKSLANRNKRSRILHQRNEDVLSMPSQPRSPINSFISENRNKADNRACKPSVIRKILKKKPLNETKRVIRLNKSQRRKFTIFKK</sequence>
<name>A0AAD1Y8N6_EUPCR</name>